<dbReference type="OrthoDB" id="1685240at2"/>
<keyword evidence="4" id="KW-1185">Reference proteome</keyword>
<protein>
    <submittedName>
        <fullName evidence="3">Spore cortex biosynthesis protein YabQ</fullName>
    </submittedName>
</protein>
<accession>A0A017RVG6</accession>
<dbReference type="STRING" id="1403537.Q428_10780"/>
<name>A0A017RVG6_9CLOT</name>
<keyword evidence="2" id="KW-0472">Membrane</keyword>
<dbReference type="Proteomes" id="UP000019681">
    <property type="component" value="Unassembled WGS sequence"/>
</dbReference>
<feature type="transmembrane region" description="Helical" evidence="2">
    <location>
        <begin position="12"/>
        <end position="29"/>
    </location>
</feature>
<evidence type="ECO:0000256" key="2">
    <source>
        <dbReference type="SAM" id="Phobius"/>
    </source>
</evidence>
<comment type="caution">
    <text evidence="3">The sequence shown here is derived from an EMBL/GenBank/DDBJ whole genome shotgun (WGS) entry which is preliminary data.</text>
</comment>
<proteinExistence type="predicted"/>
<feature type="region of interest" description="Disordered" evidence="1">
    <location>
        <begin position="152"/>
        <end position="176"/>
    </location>
</feature>
<dbReference type="Pfam" id="PF09578">
    <property type="entry name" value="Spore_YabQ"/>
    <property type="match status" value="1"/>
</dbReference>
<dbReference type="NCBIfam" id="TIGR02893">
    <property type="entry name" value="spore_yabQ"/>
    <property type="match status" value="1"/>
</dbReference>
<feature type="transmembrane region" description="Helical" evidence="2">
    <location>
        <begin position="69"/>
        <end position="88"/>
    </location>
</feature>
<dbReference type="AlphaFoldDB" id="A0A017RVG6"/>
<keyword evidence="2" id="KW-0812">Transmembrane</keyword>
<dbReference type="RefSeq" id="WP_051515110.1">
    <property type="nucleotide sequence ID" value="NZ_AZQP01000034.1"/>
</dbReference>
<reference evidence="3 4" key="1">
    <citation type="journal article" date="2014" name="Genome Announc.">
        <title>Draft Genome Sequence of Fervidicella metallireducens Strain AeBT, an Iron-Reducing Thermoanaerobe from the Great Artesian Basin.</title>
        <authorList>
            <person name="Patel B.K."/>
        </authorList>
    </citation>
    <scope>NUCLEOTIDE SEQUENCE [LARGE SCALE GENOMIC DNA]</scope>
    <source>
        <strain evidence="3 4">AeB</strain>
    </source>
</reference>
<dbReference type="EMBL" id="AZQP01000034">
    <property type="protein sequence ID" value="EYE87905.1"/>
    <property type="molecule type" value="Genomic_DNA"/>
</dbReference>
<evidence type="ECO:0000313" key="4">
    <source>
        <dbReference type="Proteomes" id="UP000019681"/>
    </source>
</evidence>
<feature type="transmembrane region" description="Helical" evidence="2">
    <location>
        <begin position="41"/>
        <end position="63"/>
    </location>
</feature>
<keyword evidence="2" id="KW-1133">Transmembrane helix</keyword>
<evidence type="ECO:0000256" key="1">
    <source>
        <dbReference type="SAM" id="MobiDB-lite"/>
    </source>
</evidence>
<gene>
    <name evidence="3" type="ORF">Q428_10780</name>
</gene>
<feature type="transmembrane region" description="Helical" evidence="2">
    <location>
        <begin position="100"/>
        <end position="119"/>
    </location>
</feature>
<organism evidence="3 4">
    <name type="scientific">Fervidicella metallireducens AeB</name>
    <dbReference type="NCBI Taxonomy" id="1403537"/>
    <lineage>
        <taxon>Bacteria</taxon>
        <taxon>Bacillati</taxon>
        <taxon>Bacillota</taxon>
        <taxon>Clostridia</taxon>
        <taxon>Eubacteriales</taxon>
        <taxon>Clostridiaceae</taxon>
        <taxon>Fervidicella</taxon>
    </lineage>
</organism>
<evidence type="ECO:0000313" key="3">
    <source>
        <dbReference type="EMBL" id="EYE87905.1"/>
    </source>
</evidence>
<dbReference type="InterPro" id="IPR019074">
    <property type="entry name" value="YabQ"/>
</dbReference>
<feature type="compositionally biased region" description="Basic residues" evidence="1">
    <location>
        <begin position="161"/>
        <end position="176"/>
    </location>
</feature>
<sequence>MILSVDKQLQYFLSTIIAGLMVGLMFDFYRINRGYSCPKKLVTAISDILFWIFAALITFVFLQKTNEGILGYYSFVGIILGLFFYFKFISRYVIKLLRKTFYYVIKFIRVLIIIIFYPIKLMRYLLKELCFNIRQKTKKASSVTFKKLKQNKSEIKENPSKKNKSSKKIKKEKKKS</sequence>